<dbReference type="PROSITE" id="PS51257">
    <property type="entry name" value="PROKAR_LIPOPROTEIN"/>
    <property type="match status" value="1"/>
</dbReference>
<evidence type="ECO:0008006" key="3">
    <source>
        <dbReference type="Google" id="ProtNLM"/>
    </source>
</evidence>
<accession>A0ABU5ETT9</accession>
<evidence type="ECO:0000313" key="2">
    <source>
        <dbReference type="Proteomes" id="UP001272242"/>
    </source>
</evidence>
<evidence type="ECO:0000313" key="1">
    <source>
        <dbReference type="EMBL" id="MDY3557867.1"/>
    </source>
</evidence>
<sequence>MTTRLMGSLAVLAVVTLAGCELIHKHRDRDKPLPGPPTFSQYHLEGWQWDRVARVVVLPFRNETGFTRNEAGYTRVGEEAREAFIAELNKVGRFEVIPTALDDRAYLAALSRCGGRFDEVLLFDIAKATNADVVVYGVVTNYSPYPRPRMGLVLQAVGPEEAKVVASVDGLWDTTDQAIADRIRVYYRQRSRERPAWVRNHVIASDDSFAGELALDSPNLFRRFVSREAVLSLLGYPVPGVVMGADGALIDPAATFPARRPHLGCSECQRLGRGKSCTHLGPTTQVVPAVEAGPTGQVVPPAP</sequence>
<protein>
    <recommendedName>
        <fullName evidence="3">Lipoprotein</fullName>
    </recommendedName>
</protein>
<dbReference type="Proteomes" id="UP001272242">
    <property type="component" value="Unassembled WGS sequence"/>
</dbReference>
<organism evidence="1 2">
    <name type="scientific">Gemmata algarum</name>
    <dbReference type="NCBI Taxonomy" id="2975278"/>
    <lineage>
        <taxon>Bacteria</taxon>
        <taxon>Pseudomonadati</taxon>
        <taxon>Planctomycetota</taxon>
        <taxon>Planctomycetia</taxon>
        <taxon>Gemmatales</taxon>
        <taxon>Gemmataceae</taxon>
        <taxon>Gemmata</taxon>
    </lineage>
</organism>
<comment type="caution">
    <text evidence="1">The sequence shown here is derived from an EMBL/GenBank/DDBJ whole genome shotgun (WGS) entry which is preliminary data.</text>
</comment>
<dbReference type="Gene3D" id="3.40.50.10610">
    <property type="entry name" value="ABC-type transport auxiliary lipoprotein component"/>
    <property type="match status" value="1"/>
</dbReference>
<gene>
    <name evidence="1" type="ORF">R5W23_005518</name>
</gene>
<dbReference type="EMBL" id="JAXBLV010000003">
    <property type="protein sequence ID" value="MDY3557867.1"/>
    <property type="molecule type" value="Genomic_DNA"/>
</dbReference>
<dbReference type="RefSeq" id="WP_320684877.1">
    <property type="nucleotide sequence ID" value="NZ_JAXBLV010000003.1"/>
</dbReference>
<reference evidence="2" key="1">
    <citation type="journal article" date="2023" name="Mar. Drugs">
        <title>Gemmata algarum, a Novel Planctomycete Isolated from an Algal Mat, Displays Antimicrobial Activity.</title>
        <authorList>
            <person name="Kumar G."/>
            <person name="Kallscheuer N."/>
            <person name="Kashif M."/>
            <person name="Ahamad S."/>
            <person name="Jagadeeshwari U."/>
            <person name="Pannikurungottu S."/>
            <person name="Haufschild T."/>
            <person name="Kabuu M."/>
            <person name="Sasikala C."/>
            <person name="Jogler C."/>
            <person name="Ramana C."/>
        </authorList>
    </citation>
    <scope>NUCLEOTIDE SEQUENCE [LARGE SCALE GENOMIC DNA]</scope>
    <source>
        <strain evidence="2">JC673</strain>
    </source>
</reference>
<name>A0ABU5ETT9_9BACT</name>
<proteinExistence type="predicted"/>
<keyword evidence="2" id="KW-1185">Reference proteome</keyword>